<gene>
    <name evidence="2" type="ORF">CDAR_598741</name>
</gene>
<feature type="region of interest" description="Disordered" evidence="1">
    <location>
        <begin position="324"/>
        <end position="346"/>
    </location>
</feature>
<protein>
    <submittedName>
        <fullName evidence="2">Uncharacterized protein</fullName>
    </submittedName>
</protein>
<feature type="compositionally biased region" description="Polar residues" evidence="1">
    <location>
        <begin position="398"/>
        <end position="411"/>
    </location>
</feature>
<feature type="region of interest" description="Disordered" evidence="1">
    <location>
        <begin position="256"/>
        <end position="284"/>
    </location>
</feature>
<keyword evidence="3" id="KW-1185">Reference proteome</keyword>
<feature type="compositionally biased region" description="Basic residues" evidence="1">
    <location>
        <begin position="256"/>
        <end position="266"/>
    </location>
</feature>
<sequence length="444" mass="50670">MDYKISEIDANFQDVSDEECSEPEDIDYNELERNFREYHQIFRNIVNEERGNLNAPNKPTTPPRTESAHNKYVQTDLIVPDNIEGWLISVRDRAEALCQEMNNFINFTYHSPTKSHYALDQPSNGTADFSAKLSHEIIPKGSGCDGSCYEAIKARVVSLLQSAELLRKSLTSIQSEKIVEMGNSVTQLVDKETQAEESKKNKGILKRKKRVVGTPIRRNSNTGISRTRKRVQFKSVETDNQQPNTPNLRYNRTPKRKSLVKRHRRSLSNIPEYDRPGSTPHAKERFRRIACSTWTKGNRIVYSKSKRYRQRLSNWVSFTGARPISSDKASVSNGNGNSQNQGCQSCSIIRSTDDKESKEVVNLDDNLKDQAPTPDASSSQSELPSIRTEAGNSEDIRTNTAEDTNRSSHSAIESLRRRREDSDRHLGSPRHKRTKRKVFKELRL</sequence>
<feature type="compositionally biased region" description="Low complexity" evidence="1">
    <location>
        <begin position="332"/>
        <end position="346"/>
    </location>
</feature>
<evidence type="ECO:0000313" key="3">
    <source>
        <dbReference type="Proteomes" id="UP001054837"/>
    </source>
</evidence>
<dbReference type="EMBL" id="BPLQ01005716">
    <property type="protein sequence ID" value="GIY16558.1"/>
    <property type="molecule type" value="Genomic_DNA"/>
</dbReference>
<feature type="region of interest" description="Disordered" evidence="1">
    <location>
        <begin position="365"/>
        <end position="444"/>
    </location>
</feature>
<dbReference type="Proteomes" id="UP001054837">
    <property type="component" value="Unassembled WGS sequence"/>
</dbReference>
<evidence type="ECO:0000256" key="1">
    <source>
        <dbReference type="SAM" id="MobiDB-lite"/>
    </source>
</evidence>
<evidence type="ECO:0000313" key="2">
    <source>
        <dbReference type="EMBL" id="GIY16558.1"/>
    </source>
</evidence>
<feature type="region of interest" description="Disordered" evidence="1">
    <location>
        <begin position="49"/>
        <end position="68"/>
    </location>
</feature>
<dbReference type="AlphaFoldDB" id="A0AAV4R3Q4"/>
<accession>A0AAV4R3Q4</accession>
<name>A0AAV4R3Q4_9ARAC</name>
<organism evidence="2 3">
    <name type="scientific">Caerostris darwini</name>
    <dbReference type="NCBI Taxonomy" id="1538125"/>
    <lineage>
        <taxon>Eukaryota</taxon>
        <taxon>Metazoa</taxon>
        <taxon>Ecdysozoa</taxon>
        <taxon>Arthropoda</taxon>
        <taxon>Chelicerata</taxon>
        <taxon>Arachnida</taxon>
        <taxon>Araneae</taxon>
        <taxon>Araneomorphae</taxon>
        <taxon>Entelegynae</taxon>
        <taxon>Araneoidea</taxon>
        <taxon>Araneidae</taxon>
        <taxon>Caerostris</taxon>
    </lineage>
</organism>
<proteinExistence type="predicted"/>
<feature type="compositionally biased region" description="Basic residues" evidence="1">
    <location>
        <begin position="427"/>
        <end position="438"/>
    </location>
</feature>
<comment type="caution">
    <text evidence="2">The sequence shown here is derived from an EMBL/GenBank/DDBJ whole genome shotgun (WGS) entry which is preliminary data.</text>
</comment>
<reference evidence="2 3" key="1">
    <citation type="submission" date="2021-06" db="EMBL/GenBank/DDBJ databases">
        <title>Caerostris darwini draft genome.</title>
        <authorList>
            <person name="Kono N."/>
            <person name="Arakawa K."/>
        </authorList>
    </citation>
    <scope>NUCLEOTIDE SEQUENCE [LARGE SCALE GENOMIC DNA]</scope>
</reference>
<feature type="compositionally biased region" description="Basic and acidic residues" evidence="1">
    <location>
        <begin position="414"/>
        <end position="426"/>
    </location>
</feature>